<dbReference type="Proteomes" id="UP000813462">
    <property type="component" value="Unassembled WGS sequence"/>
</dbReference>
<evidence type="ECO:0000256" key="1">
    <source>
        <dbReference type="SAM" id="MobiDB-lite"/>
    </source>
</evidence>
<evidence type="ECO:0000313" key="3">
    <source>
        <dbReference type="Proteomes" id="UP000813462"/>
    </source>
</evidence>
<accession>A0A978U9T8</accession>
<name>A0A978U9T8_ZIZJJ</name>
<sequence>MEGEKSTTAVEDKGLAKAKQPRDADDGGGGGDMPEAGKRPKIEETKPPQSSKSPVVTPSSSNAIGSQACSFLLLDLSSIFASSFMVCAVAFVSHPTFHVLCHGHLADAASYYSLG</sequence>
<reference evidence="2" key="1">
    <citation type="journal article" date="2021" name="Front. Plant Sci.">
        <title>Chromosome-Scale Genome Assembly for Chinese Sour Jujube and Insights Into Its Genome Evolution and Domestication Signature.</title>
        <authorList>
            <person name="Shen L.-Y."/>
            <person name="Luo H."/>
            <person name="Wang X.-L."/>
            <person name="Wang X.-M."/>
            <person name="Qiu X.-J."/>
            <person name="Liu H."/>
            <person name="Zhou S.-S."/>
            <person name="Jia K.-H."/>
            <person name="Nie S."/>
            <person name="Bao Y.-T."/>
            <person name="Zhang R.-G."/>
            <person name="Yun Q.-Z."/>
            <person name="Chai Y.-H."/>
            <person name="Lu J.-Y."/>
            <person name="Li Y."/>
            <person name="Zhao S.-W."/>
            <person name="Mao J.-F."/>
            <person name="Jia S.-G."/>
            <person name="Mao Y.-M."/>
        </authorList>
    </citation>
    <scope>NUCLEOTIDE SEQUENCE</scope>
    <source>
        <strain evidence="2">AT0</strain>
        <tissue evidence="2">Leaf</tissue>
    </source>
</reference>
<feature type="compositionally biased region" description="Basic and acidic residues" evidence="1">
    <location>
        <begin position="10"/>
        <end position="25"/>
    </location>
</feature>
<comment type="caution">
    <text evidence="2">The sequence shown here is derived from an EMBL/GenBank/DDBJ whole genome shotgun (WGS) entry which is preliminary data.</text>
</comment>
<dbReference type="EMBL" id="JAEACU010000133">
    <property type="protein sequence ID" value="KAH7511388.1"/>
    <property type="molecule type" value="Genomic_DNA"/>
</dbReference>
<organism evidence="2 3">
    <name type="scientific">Ziziphus jujuba var. spinosa</name>
    <dbReference type="NCBI Taxonomy" id="714518"/>
    <lineage>
        <taxon>Eukaryota</taxon>
        <taxon>Viridiplantae</taxon>
        <taxon>Streptophyta</taxon>
        <taxon>Embryophyta</taxon>
        <taxon>Tracheophyta</taxon>
        <taxon>Spermatophyta</taxon>
        <taxon>Magnoliopsida</taxon>
        <taxon>eudicotyledons</taxon>
        <taxon>Gunneridae</taxon>
        <taxon>Pentapetalae</taxon>
        <taxon>rosids</taxon>
        <taxon>fabids</taxon>
        <taxon>Rosales</taxon>
        <taxon>Rhamnaceae</taxon>
        <taxon>Paliureae</taxon>
        <taxon>Ziziphus</taxon>
    </lineage>
</organism>
<proteinExistence type="predicted"/>
<feature type="region of interest" description="Disordered" evidence="1">
    <location>
        <begin position="1"/>
        <end position="61"/>
    </location>
</feature>
<gene>
    <name evidence="2" type="ORF">FEM48_ZijujUnG0018700</name>
</gene>
<feature type="compositionally biased region" description="Basic and acidic residues" evidence="1">
    <location>
        <begin position="35"/>
        <end position="46"/>
    </location>
</feature>
<dbReference type="AlphaFoldDB" id="A0A978U9T8"/>
<protein>
    <submittedName>
        <fullName evidence="2">Uncharacterized protein</fullName>
    </submittedName>
</protein>
<evidence type="ECO:0000313" key="2">
    <source>
        <dbReference type="EMBL" id="KAH7511388.1"/>
    </source>
</evidence>
<feature type="compositionally biased region" description="Low complexity" evidence="1">
    <location>
        <begin position="47"/>
        <end position="61"/>
    </location>
</feature>